<dbReference type="AlphaFoldDB" id="A0AAE3HHJ6"/>
<proteinExistence type="predicted"/>
<dbReference type="Proteomes" id="UP001204445">
    <property type="component" value="Unassembled WGS sequence"/>
</dbReference>
<evidence type="ECO:0000313" key="1">
    <source>
        <dbReference type="EMBL" id="MCS3902015.1"/>
    </source>
</evidence>
<accession>A0AAE3HHJ6</accession>
<reference evidence="1" key="1">
    <citation type="submission" date="2022-08" db="EMBL/GenBank/DDBJ databases">
        <title>Genomic Encyclopedia of Type Strains, Phase III (KMG-III): the genomes of soil and plant-associated and newly described type strains.</title>
        <authorList>
            <person name="Whitman W."/>
        </authorList>
    </citation>
    <scope>NUCLEOTIDE SEQUENCE</scope>
    <source>
        <strain evidence="1">HMT 1</strain>
    </source>
</reference>
<name>A0AAE3HHJ6_9GAMM</name>
<protein>
    <recommendedName>
        <fullName evidence="3">Lipoprotein</fullName>
    </recommendedName>
</protein>
<comment type="caution">
    <text evidence="1">The sequence shown here is derived from an EMBL/GenBank/DDBJ whole genome shotgun (WGS) entry which is preliminary data.</text>
</comment>
<gene>
    <name evidence="1" type="ORF">J2T55_000007</name>
</gene>
<dbReference type="RefSeq" id="WP_259053238.1">
    <property type="nucleotide sequence ID" value="NZ_JANUCT010000001.1"/>
</dbReference>
<keyword evidence="2" id="KW-1185">Reference proteome</keyword>
<evidence type="ECO:0000313" key="2">
    <source>
        <dbReference type="Proteomes" id="UP001204445"/>
    </source>
</evidence>
<sequence length="112" mass="12427">MKKLFLLPIAGLVVSCTMTGDIVPTGPDSYMISTVACPACGGTTKSTTMAYKEAGEFCMSQGKRLLKSSMTNDRWFNEAGETVLEFRCLDEDHPAFIRADERRDSDIIIEHR</sequence>
<dbReference type="EMBL" id="JANUCT010000001">
    <property type="protein sequence ID" value="MCS3902015.1"/>
    <property type="molecule type" value="Genomic_DNA"/>
</dbReference>
<evidence type="ECO:0008006" key="3">
    <source>
        <dbReference type="Google" id="ProtNLM"/>
    </source>
</evidence>
<organism evidence="1 2">
    <name type="scientific">Methylohalomonas lacus</name>
    <dbReference type="NCBI Taxonomy" id="398773"/>
    <lineage>
        <taxon>Bacteria</taxon>
        <taxon>Pseudomonadati</taxon>
        <taxon>Pseudomonadota</taxon>
        <taxon>Gammaproteobacteria</taxon>
        <taxon>Methylohalomonadales</taxon>
        <taxon>Methylohalomonadaceae</taxon>
        <taxon>Methylohalomonas</taxon>
    </lineage>
</organism>
<dbReference type="PROSITE" id="PS51257">
    <property type="entry name" value="PROKAR_LIPOPROTEIN"/>
    <property type="match status" value="1"/>
</dbReference>